<dbReference type="Proteomes" id="UP000002028">
    <property type="component" value="Chromosome"/>
</dbReference>
<reference evidence="2 3" key="1">
    <citation type="journal article" date="2010" name="Stand. Genomic Sci.">
        <title>Complete genome sequence of Spirosoma linguale type strain (1).</title>
        <authorList>
            <person name="Lail K."/>
            <person name="Sikorski J."/>
            <person name="Saunders E."/>
            <person name="Lapidus A."/>
            <person name="Glavina Del Rio T."/>
            <person name="Copeland A."/>
            <person name="Tice H."/>
            <person name="Cheng J.-F."/>
            <person name="Lucas S."/>
            <person name="Nolan M."/>
            <person name="Bruce D."/>
            <person name="Goodwin L."/>
            <person name="Pitluck S."/>
            <person name="Ivanova N."/>
            <person name="Mavromatis K."/>
            <person name="Ovchinnikova G."/>
            <person name="Pati A."/>
            <person name="Chen A."/>
            <person name="Palaniappan K."/>
            <person name="Land M."/>
            <person name="Hauser L."/>
            <person name="Chang Y.-J."/>
            <person name="Jeffries C.D."/>
            <person name="Chain P."/>
            <person name="Brettin T."/>
            <person name="Detter J.C."/>
            <person name="Schuetze A."/>
            <person name="Rohde M."/>
            <person name="Tindall B.J."/>
            <person name="Goeker M."/>
            <person name="Bristow J."/>
            <person name="Eisen J.A."/>
            <person name="Markowitz V."/>
            <person name="Hugenholtz P."/>
            <person name="Kyrpides N.C."/>
            <person name="Klenk H.-P."/>
            <person name="Chen F."/>
        </authorList>
    </citation>
    <scope>NUCLEOTIDE SEQUENCE [LARGE SCALE GENOMIC DNA]</scope>
    <source>
        <strain evidence="3">ATCC 33905 / DSM 74 / LMG 10896 / Claus 1</strain>
    </source>
</reference>
<proteinExistence type="predicted"/>
<accession>D2QQZ1</accession>
<keyword evidence="3" id="KW-1185">Reference proteome</keyword>
<dbReference type="Pfam" id="PF01569">
    <property type="entry name" value="PAP2"/>
    <property type="match status" value="1"/>
</dbReference>
<dbReference type="SUPFAM" id="SSF48317">
    <property type="entry name" value="Acid phosphatase/Vanadium-dependent haloperoxidase"/>
    <property type="match status" value="1"/>
</dbReference>
<dbReference type="HOGENOM" id="CLU_071492_0_0_10"/>
<dbReference type="AlphaFoldDB" id="D2QQZ1"/>
<feature type="domain" description="Phosphatidic acid phosphatase type 2/haloperoxidase" evidence="1">
    <location>
        <begin position="132"/>
        <end position="253"/>
    </location>
</feature>
<dbReference type="KEGG" id="sli:Slin_1798"/>
<gene>
    <name evidence="2" type="ordered locus">Slin_1798</name>
</gene>
<evidence type="ECO:0000313" key="3">
    <source>
        <dbReference type="Proteomes" id="UP000002028"/>
    </source>
</evidence>
<dbReference type="InterPro" id="IPR036938">
    <property type="entry name" value="PAP2/HPO_sf"/>
</dbReference>
<evidence type="ECO:0000259" key="1">
    <source>
        <dbReference type="SMART" id="SM00014"/>
    </source>
</evidence>
<name>D2QQZ1_SPILD</name>
<dbReference type="Gene3D" id="1.20.144.10">
    <property type="entry name" value="Phosphatidic acid phosphatase type 2/haloperoxidase"/>
    <property type="match status" value="1"/>
</dbReference>
<evidence type="ECO:0000313" key="2">
    <source>
        <dbReference type="EMBL" id="ADB37843.1"/>
    </source>
</evidence>
<dbReference type="eggNOG" id="COG0671">
    <property type="taxonomic scope" value="Bacteria"/>
</dbReference>
<sequence>MDDTHNRMNSLTGSCRKKILGLLVIFHSTFFVSASLAQSPYVLKTGRELTLLGAGVASFGTSVLLGSTVDPLTSAQVAGLNRMEVNAFDRSATYHWSPTADKLSDVALAGNVATLGLLALGTKTMRQDFKTVAVMYIETIALSSGIERTVKAITQRSRPFVYNPAAPLEEKLTRDASQSFFSGHATISFSTAVFTGEVFRHYFPHSRLKPVVWVGALGLASASSILRYEAGLHYPTDLLAGAAFGSLVGWGIPKLHEVKNQSELGRRLDIQPWSNGAANGIYLRLAVFSR</sequence>
<dbReference type="STRING" id="504472.Slin_1798"/>
<protein>
    <submittedName>
        <fullName evidence="2">Phosphoesterase PA-phosphatase related protein</fullName>
    </submittedName>
</protein>
<dbReference type="CDD" id="cd01610">
    <property type="entry name" value="PAP2_like"/>
    <property type="match status" value="1"/>
</dbReference>
<dbReference type="SMART" id="SM00014">
    <property type="entry name" value="acidPPc"/>
    <property type="match status" value="1"/>
</dbReference>
<organism evidence="2 3">
    <name type="scientific">Spirosoma linguale (strain ATCC 33905 / DSM 74 / LMG 10896 / Claus 1)</name>
    <dbReference type="NCBI Taxonomy" id="504472"/>
    <lineage>
        <taxon>Bacteria</taxon>
        <taxon>Pseudomonadati</taxon>
        <taxon>Bacteroidota</taxon>
        <taxon>Cytophagia</taxon>
        <taxon>Cytophagales</taxon>
        <taxon>Cytophagaceae</taxon>
        <taxon>Spirosoma</taxon>
    </lineage>
</organism>
<dbReference type="EMBL" id="CP001769">
    <property type="protein sequence ID" value="ADB37843.1"/>
    <property type="molecule type" value="Genomic_DNA"/>
</dbReference>
<dbReference type="InterPro" id="IPR000326">
    <property type="entry name" value="PAP2/HPO"/>
</dbReference>